<protein>
    <submittedName>
        <fullName evidence="1">Uncharacterized protein</fullName>
    </submittedName>
</protein>
<dbReference type="EMBL" id="JACJPW010000026">
    <property type="protein sequence ID" value="MBD2181829.1"/>
    <property type="molecule type" value="Genomic_DNA"/>
</dbReference>
<sequence length="80" mass="8966">MGSDPPSRSVSSVNPLDEHFEVEIGSAQAIKNLPNLYRKASYLQINRRESPAISSSVLTWVKINLLPEDKVKRHHQSIGK</sequence>
<accession>A0A926VFV3</accession>
<name>A0A926VFV3_9CYAN</name>
<keyword evidence="2" id="KW-1185">Reference proteome</keyword>
<gene>
    <name evidence="1" type="ORF">H6G03_12045</name>
</gene>
<dbReference type="AlphaFoldDB" id="A0A926VFV3"/>
<dbReference type="Proteomes" id="UP000641646">
    <property type="component" value="Unassembled WGS sequence"/>
</dbReference>
<organism evidence="1 2">
    <name type="scientific">Aerosakkonema funiforme FACHB-1375</name>
    <dbReference type="NCBI Taxonomy" id="2949571"/>
    <lineage>
        <taxon>Bacteria</taxon>
        <taxon>Bacillati</taxon>
        <taxon>Cyanobacteriota</taxon>
        <taxon>Cyanophyceae</taxon>
        <taxon>Oscillatoriophycideae</taxon>
        <taxon>Aerosakkonematales</taxon>
        <taxon>Aerosakkonemataceae</taxon>
        <taxon>Aerosakkonema</taxon>
    </lineage>
</organism>
<evidence type="ECO:0000313" key="1">
    <source>
        <dbReference type="EMBL" id="MBD2181829.1"/>
    </source>
</evidence>
<reference evidence="1" key="1">
    <citation type="journal article" date="2015" name="ISME J.">
        <title>Draft Genome Sequence of Streptomyces incarnatus NRRL8089, which Produces the Nucleoside Antibiotic Sinefungin.</title>
        <authorList>
            <person name="Oshima K."/>
            <person name="Hattori M."/>
            <person name="Shimizu H."/>
            <person name="Fukuda K."/>
            <person name="Nemoto M."/>
            <person name="Inagaki K."/>
            <person name="Tamura T."/>
        </authorList>
    </citation>
    <scope>NUCLEOTIDE SEQUENCE</scope>
    <source>
        <strain evidence="1">FACHB-1375</strain>
    </source>
</reference>
<proteinExistence type="predicted"/>
<comment type="caution">
    <text evidence="1">The sequence shown here is derived from an EMBL/GenBank/DDBJ whole genome shotgun (WGS) entry which is preliminary data.</text>
</comment>
<reference evidence="1" key="2">
    <citation type="submission" date="2020-08" db="EMBL/GenBank/DDBJ databases">
        <authorList>
            <person name="Chen M."/>
            <person name="Teng W."/>
            <person name="Zhao L."/>
            <person name="Hu C."/>
            <person name="Zhou Y."/>
            <person name="Han B."/>
            <person name="Song L."/>
            <person name="Shu W."/>
        </authorList>
    </citation>
    <scope>NUCLEOTIDE SEQUENCE</scope>
    <source>
        <strain evidence="1">FACHB-1375</strain>
    </source>
</reference>
<evidence type="ECO:0000313" key="2">
    <source>
        <dbReference type="Proteomes" id="UP000641646"/>
    </source>
</evidence>